<dbReference type="SMART" id="SM00028">
    <property type="entry name" value="TPR"/>
    <property type="match status" value="4"/>
</dbReference>
<dbReference type="InterPro" id="IPR029787">
    <property type="entry name" value="Nucleotide_cyclase"/>
</dbReference>
<organism evidence="2">
    <name type="scientific">uncultured Nocardioidaceae bacterium</name>
    <dbReference type="NCBI Taxonomy" id="253824"/>
    <lineage>
        <taxon>Bacteria</taxon>
        <taxon>Bacillati</taxon>
        <taxon>Actinomycetota</taxon>
        <taxon>Actinomycetes</taxon>
        <taxon>Propionibacteriales</taxon>
        <taxon>Nocardioidaceae</taxon>
        <taxon>environmental samples</taxon>
    </lineage>
</organism>
<dbReference type="PROSITE" id="PS50887">
    <property type="entry name" value="GGDEF"/>
    <property type="match status" value="1"/>
</dbReference>
<name>A0A6J4L0D6_9ACTN</name>
<dbReference type="EMBL" id="CADCUH010000019">
    <property type="protein sequence ID" value="CAA9318092.1"/>
    <property type="molecule type" value="Genomic_DNA"/>
</dbReference>
<dbReference type="InterPro" id="IPR000160">
    <property type="entry name" value="GGDEF_dom"/>
</dbReference>
<dbReference type="InterPro" id="IPR050469">
    <property type="entry name" value="Diguanylate_Cyclase"/>
</dbReference>
<dbReference type="InterPro" id="IPR011990">
    <property type="entry name" value="TPR-like_helical_dom_sf"/>
</dbReference>
<dbReference type="PANTHER" id="PTHR45138">
    <property type="entry name" value="REGULATORY COMPONENTS OF SENSORY TRANSDUCTION SYSTEM"/>
    <property type="match status" value="1"/>
</dbReference>
<dbReference type="Gene3D" id="1.25.40.10">
    <property type="entry name" value="Tetratricopeptide repeat domain"/>
    <property type="match status" value="2"/>
</dbReference>
<dbReference type="SUPFAM" id="SSF55073">
    <property type="entry name" value="Nucleotide cyclase"/>
    <property type="match status" value="1"/>
</dbReference>
<evidence type="ECO:0000313" key="2">
    <source>
        <dbReference type="EMBL" id="CAA9318092.1"/>
    </source>
</evidence>
<protein>
    <recommendedName>
        <fullName evidence="1">GGDEF domain-containing protein</fullName>
    </recommendedName>
</protein>
<evidence type="ECO:0000259" key="1">
    <source>
        <dbReference type="PROSITE" id="PS50887"/>
    </source>
</evidence>
<accession>A0A6J4L0D6</accession>
<dbReference type="Pfam" id="PF00990">
    <property type="entry name" value="GGDEF"/>
    <property type="match status" value="1"/>
</dbReference>
<gene>
    <name evidence="2" type="ORF">AVDCRST_MAG36-242</name>
</gene>
<dbReference type="PANTHER" id="PTHR45138:SF9">
    <property type="entry name" value="DIGUANYLATE CYCLASE DGCM-RELATED"/>
    <property type="match status" value="1"/>
</dbReference>
<dbReference type="SUPFAM" id="SSF48452">
    <property type="entry name" value="TPR-like"/>
    <property type="match status" value="2"/>
</dbReference>
<dbReference type="AlphaFoldDB" id="A0A6J4L0D6"/>
<dbReference type="InterPro" id="IPR019734">
    <property type="entry name" value="TPR_rpt"/>
</dbReference>
<feature type="domain" description="GGDEF" evidence="1">
    <location>
        <begin position="403"/>
        <end position="536"/>
    </location>
</feature>
<dbReference type="SMART" id="SM00267">
    <property type="entry name" value="GGDEF"/>
    <property type="match status" value="1"/>
</dbReference>
<dbReference type="InterPro" id="IPR043128">
    <property type="entry name" value="Rev_trsase/Diguanyl_cyclase"/>
</dbReference>
<dbReference type="NCBIfam" id="TIGR00254">
    <property type="entry name" value="GGDEF"/>
    <property type="match status" value="1"/>
</dbReference>
<sequence>MTERVASYFGRPRSAAAMDEVRRLRAQVAADLDAVELTTAQFPAEAGERAAQLERKAVEAGDEHLQLRALLVRADVQGRQGQSVASGRLLRSVHRWATENDDRYLLARSHRLLGTFFGSIGDDVAFLEHAMQGVSLLDPDVRPALRADHLSALGIAQGRLGAPEEGRRTYAEAEKLAEQLGDRYRQVLVINNLAYLEHQAGEHQRALEAVERFMGLAATHGIELEPSYLDTIARVYLEVGRFAEAEALLHKILGLNEDRDFREADAMAECLLTLAEVQRRGGSLAEAEATLNRCRTLCQERSLHGVLVRVRQEQAELFAAQGRMAEAFVEYKQFHDEAQRLTSEARMARARTLQTVYDFEQARRTSQRYEEMAFHDPLTNLYNRRYVDIWLPDLLGETAGADELLSVAFIDLDHFKRINDTLSHGVGDKVLRQMAGLLTEAAPAPAFVARMGGEEFLMVLPQADSDEANRRCQALQHRIRTFDWTPLTGDIPVRASVGLVTARARLWDQAELLAEADRNLYAAKYGGRDQVVVTDRSEDGPGPSEG</sequence>
<proteinExistence type="predicted"/>
<dbReference type="FunFam" id="3.30.70.270:FF:000001">
    <property type="entry name" value="Diguanylate cyclase domain protein"/>
    <property type="match status" value="1"/>
</dbReference>
<dbReference type="GO" id="GO:0052621">
    <property type="term" value="F:diguanylate cyclase activity"/>
    <property type="evidence" value="ECO:0007669"/>
    <property type="project" value="TreeGrafter"/>
</dbReference>
<dbReference type="CDD" id="cd01949">
    <property type="entry name" value="GGDEF"/>
    <property type="match status" value="1"/>
</dbReference>
<reference evidence="2" key="1">
    <citation type="submission" date="2020-02" db="EMBL/GenBank/DDBJ databases">
        <authorList>
            <person name="Meier V. D."/>
        </authorList>
    </citation>
    <scope>NUCLEOTIDE SEQUENCE</scope>
    <source>
        <strain evidence="2">AVDCRST_MAG36</strain>
    </source>
</reference>
<dbReference type="Gene3D" id="3.30.70.270">
    <property type="match status" value="1"/>
</dbReference>